<keyword evidence="1 4" id="KW-0378">Hydrolase</keyword>
<dbReference type="Pfam" id="PF07676">
    <property type="entry name" value="PD40"/>
    <property type="match status" value="1"/>
</dbReference>
<reference evidence="4 5" key="1">
    <citation type="submission" date="2023-10" db="EMBL/GenBank/DDBJ databases">
        <title>Virgibacillus halophilus 5B73C genome.</title>
        <authorList>
            <person name="Miliotis G."/>
            <person name="Sengupta P."/>
            <person name="Hameed A."/>
            <person name="Chuvochina M."/>
            <person name="Mcdonagh F."/>
            <person name="Simpson A.C."/>
            <person name="Singh N.K."/>
            <person name="Rekha P.D."/>
            <person name="Raman K."/>
            <person name="Hugenholtz P."/>
            <person name="Venkateswaran K."/>
        </authorList>
    </citation>
    <scope>NUCLEOTIDE SEQUENCE [LARGE SCALE GENOMIC DNA]</scope>
    <source>
        <strain evidence="4 5">5B73C</strain>
    </source>
</reference>
<proteinExistence type="predicted"/>
<keyword evidence="5" id="KW-1185">Reference proteome</keyword>
<feature type="domain" description="Peptidase S9 prolyl oligopeptidase catalytic" evidence="3">
    <location>
        <begin position="275"/>
        <end position="395"/>
    </location>
</feature>
<name>A0ABU5C9J3_9BACI</name>
<evidence type="ECO:0000313" key="4">
    <source>
        <dbReference type="EMBL" id="MDY0395910.1"/>
    </source>
</evidence>
<evidence type="ECO:0000256" key="2">
    <source>
        <dbReference type="ARBA" id="ARBA00022825"/>
    </source>
</evidence>
<protein>
    <submittedName>
        <fullName evidence="4">S9 family peptidase</fullName>
        <ecNumber evidence="4">3.4.-.-</ecNumber>
    </submittedName>
</protein>
<dbReference type="Gene3D" id="3.40.50.1820">
    <property type="entry name" value="alpha/beta hydrolase"/>
    <property type="match status" value="1"/>
</dbReference>
<keyword evidence="2" id="KW-0720">Serine protease</keyword>
<organism evidence="4 5">
    <name type="scientific">Tigheibacillus halophilus</name>
    <dbReference type="NCBI Taxonomy" id="361280"/>
    <lineage>
        <taxon>Bacteria</taxon>
        <taxon>Bacillati</taxon>
        <taxon>Bacillota</taxon>
        <taxon>Bacilli</taxon>
        <taxon>Bacillales</taxon>
        <taxon>Bacillaceae</taxon>
        <taxon>Tigheibacillus</taxon>
    </lineage>
</organism>
<dbReference type="InterPro" id="IPR011659">
    <property type="entry name" value="WD40"/>
</dbReference>
<accession>A0ABU5C9J3</accession>
<dbReference type="InterPro" id="IPR001375">
    <property type="entry name" value="Peptidase_S9_cat"/>
</dbReference>
<dbReference type="SUPFAM" id="SSF82171">
    <property type="entry name" value="DPP6 N-terminal domain-like"/>
    <property type="match status" value="1"/>
</dbReference>
<dbReference type="GO" id="GO:0016787">
    <property type="term" value="F:hydrolase activity"/>
    <property type="evidence" value="ECO:0007669"/>
    <property type="project" value="UniProtKB-KW"/>
</dbReference>
<dbReference type="PANTHER" id="PTHR42776:SF27">
    <property type="entry name" value="DIPEPTIDYL PEPTIDASE FAMILY MEMBER 6"/>
    <property type="match status" value="1"/>
</dbReference>
<comment type="caution">
    <text evidence="4">The sequence shown here is derived from an EMBL/GenBank/DDBJ whole genome shotgun (WGS) entry which is preliminary data.</text>
</comment>
<dbReference type="Gene3D" id="2.120.10.30">
    <property type="entry name" value="TolB, C-terminal domain"/>
    <property type="match status" value="1"/>
</dbReference>
<dbReference type="EMBL" id="JAWDIP010000004">
    <property type="protein sequence ID" value="MDY0395910.1"/>
    <property type="molecule type" value="Genomic_DNA"/>
</dbReference>
<dbReference type="InterPro" id="IPR029058">
    <property type="entry name" value="AB_hydrolase_fold"/>
</dbReference>
<evidence type="ECO:0000259" key="3">
    <source>
        <dbReference type="Pfam" id="PF00326"/>
    </source>
</evidence>
<evidence type="ECO:0000256" key="1">
    <source>
        <dbReference type="ARBA" id="ARBA00022801"/>
    </source>
</evidence>
<dbReference type="EC" id="3.4.-.-" evidence="4"/>
<keyword evidence="2" id="KW-0645">Protease</keyword>
<dbReference type="Proteomes" id="UP001281447">
    <property type="component" value="Unassembled WGS sequence"/>
</dbReference>
<dbReference type="SUPFAM" id="SSF53474">
    <property type="entry name" value="alpha/beta-Hydrolases"/>
    <property type="match status" value="1"/>
</dbReference>
<gene>
    <name evidence="4" type="ORF">RWE15_17860</name>
</gene>
<dbReference type="InterPro" id="IPR011042">
    <property type="entry name" value="6-blade_b-propeller_TolB-like"/>
</dbReference>
<evidence type="ECO:0000313" key="5">
    <source>
        <dbReference type="Proteomes" id="UP001281447"/>
    </source>
</evidence>
<dbReference type="PANTHER" id="PTHR42776">
    <property type="entry name" value="SERINE PEPTIDASE S9 FAMILY MEMBER"/>
    <property type="match status" value="1"/>
</dbReference>
<sequence>MYDLVEKTFTKLTDSDNDHHLLDISPDGKSVLFCANLHEESDYEQITDLYMVNTDSKEIRQLTNGDGSYYQGSFSPNGEKIACLGHEFPFAGATQNELFIFDLSTNERICLSKDWDMQLGDSMIGDFQMGTSEKGPVWSKEADKLFFIASKEGATALYSVTTDHTRSTLFKDHNHVAGFAFNENDDSFILHISKPTEPVNFYLLSADGRVTQLTDANASFLAETELIEPEEVTFTAEDGWEIQGWLLKPYGFTSGEKYPFILEIHGGPHAMYGRTFFHEMQLLAAKGYVVLYVNPRGSYGYGQKFVDACRKDYGGKDYRDLMAAVDHALKSFDFIDAERLGVTGGSYGGFMTNWIVSHTNRFKAAVTQRSISNWLSFYGVSDIGYFFTEWEHGLNLLDDPKKAVGYLTT</sequence>
<dbReference type="Pfam" id="PF00326">
    <property type="entry name" value="Peptidase_S9"/>
    <property type="match status" value="1"/>
</dbReference>